<dbReference type="SUPFAM" id="SSF52540">
    <property type="entry name" value="P-loop containing nucleoside triphosphate hydrolases"/>
    <property type="match status" value="1"/>
</dbReference>
<sequence length="255" mass="28802">MEPQPTWPNSLSIPVDNLFTKEEVESVAYWPGRSKLVTVTMLGILSSEMLRIAERLTERDEGPFPYTYDPSQEERPPIRAFCFEPGPAVVFLQCSQAAPPFEYPLLTRQHVEDADVSMYVFSVTDRESFLSLCNSFTKFAVPLEGQKQKIKFVIAAQTDAPREKWAVSLWEAEQFSQRIGADLLAVSSKTAAGCGIKEGRNLAIRVRLRQIEAAEEKMRDEKLAAESPSVANRTANVGTVTRVVDRWRRVIHYNC</sequence>
<dbReference type="Pfam" id="PF00071">
    <property type="entry name" value="Ras"/>
    <property type="match status" value="1"/>
</dbReference>
<dbReference type="AlphaFoldDB" id="A0A9P9DV26"/>
<organism evidence="1 2">
    <name type="scientific">Dactylonectria macrodidyma</name>
    <dbReference type="NCBI Taxonomy" id="307937"/>
    <lineage>
        <taxon>Eukaryota</taxon>
        <taxon>Fungi</taxon>
        <taxon>Dikarya</taxon>
        <taxon>Ascomycota</taxon>
        <taxon>Pezizomycotina</taxon>
        <taxon>Sordariomycetes</taxon>
        <taxon>Hypocreomycetidae</taxon>
        <taxon>Hypocreales</taxon>
        <taxon>Nectriaceae</taxon>
        <taxon>Dactylonectria</taxon>
    </lineage>
</organism>
<keyword evidence="2" id="KW-1185">Reference proteome</keyword>
<evidence type="ECO:0000313" key="1">
    <source>
        <dbReference type="EMBL" id="KAH7125908.1"/>
    </source>
</evidence>
<dbReference type="Proteomes" id="UP000738349">
    <property type="component" value="Unassembled WGS sequence"/>
</dbReference>
<evidence type="ECO:0000313" key="2">
    <source>
        <dbReference type="Proteomes" id="UP000738349"/>
    </source>
</evidence>
<dbReference type="EMBL" id="JAGMUV010000020">
    <property type="protein sequence ID" value="KAH7125908.1"/>
    <property type="molecule type" value="Genomic_DNA"/>
</dbReference>
<proteinExistence type="predicted"/>
<dbReference type="Gene3D" id="3.40.50.300">
    <property type="entry name" value="P-loop containing nucleotide triphosphate hydrolases"/>
    <property type="match status" value="1"/>
</dbReference>
<reference evidence="1" key="1">
    <citation type="journal article" date="2021" name="Nat. Commun.">
        <title>Genetic determinants of endophytism in the Arabidopsis root mycobiome.</title>
        <authorList>
            <person name="Mesny F."/>
            <person name="Miyauchi S."/>
            <person name="Thiergart T."/>
            <person name="Pickel B."/>
            <person name="Atanasova L."/>
            <person name="Karlsson M."/>
            <person name="Huettel B."/>
            <person name="Barry K.W."/>
            <person name="Haridas S."/>
            <person name="Chen C."/>
            <person name="Bauer D."/>
            <person name="Andreopoulos W."/>
            <person name="Pangilinan J."/>
            <person name="LaButti K."/>
            <person name="Riley R."/>
            <person name="Lipzen A."/>
            <person name="Clum A."/>
            <person name="Drula E."/>
            <person name="Henrissat B."/>
            <person name="Kohler A."/>
            <person name="Grigoriev I.V."/>
            <person name="Martin F.M."/>
            <person name="Hacquard S."/>
        </authorList>
    </citation>
    <scope>NUCLEOTIDE SEQUENCE</scope>
    <source>
        <strain evidence="1">MPI-CAGE-AT-0147</strain>
    </source>
</reference>
<dbReference type="InterPro" id="IPR001806">
    <property type="entry name" value="Small_GTPase"/>
</dbReference>
<protein>
    <submittedName>
        <fullName evidence="1">Uncharacterized protein</fullName>
    </submittedName>
</protein>
<dbReference type="GO" id="GO:0003924">
    <property type="term" value="F:GTPase activity"/>
    <property type="evidence" value="ECO:0007669"/>
    <property type="project" value="InterPro"/>
</dbReference>
<dbReference type="InterPro" id="IPR027417">
    <property type="entry name" value="P-loop_NTPase"/>
</dbReference>
<accession>A0A9P9DV26</accession>
<comment type="caution">
    <text evidence="1">The sequence shown here is derived from an EMBL/GenBank/DDBJ whole genome shotgun (WGS) entry which is preliminary data.</text>
</comment>
<name>A0A9P9DV26_9HYPO</name>
<dbReference type="GO" id="GO:0005525">
    <property type="term" value="F:GTP binding"/>
    <property type="evidence" value="ECO:0007669"/>
    <property type="project" value="InterPro"/>
</dbReference>
<gene>
    <name evidence="1" type="ORF">EDB81DRAFT_910601</name>
</gene>
<dbReference type="OrthoDB" id="265044at2759"/>